<dbReference type="Gene3D" id="3.20.20.70">
    <property type="entry name" value="Aldolase class I"/>
    <property type="match status" value="1"/>
</dbReference>
<protein>
    <recommendedName>
        <fullName evidence="10">Alpha-galactosidase</fullName>
        <ecNumber evidence="10">3.2.1.22</ecNumber>
    </recommendedName>
    <alternativeName>
        <fullName evidence="10">Melibiase</fullName>
    </alternativeName>
</protein>
<dbReference type="GO" id="GO:0004557">
    <property type="term" value="F:alpha-galactosidase activity"/>
    <property type="evidence" value="ECO:0007669"/>
    <property type="project" value="UniProtKB-EC"/>
</dbReference>
<evidence type="ECO:0000256" key="8">
    <source>
        <dbReference type="ARBA" id="ARBA00023180"/>
    </source>
</evidence>
<dbReference type="Pfam" id="PF16499">
    <property type="entry name" value="Melibiase_2"/>
    <property type="match status" value="2"/>
</dbReference>
<feature type="domain" description="Alpha galactosidase C-terminal" evidence="12">
    <location>
        <begin position="370"/>
        <end position="445"/>
    </location>
</feature>
<dbReference type="CDD" id="cd14792">
    <property type="entry name" value="GH27"/>
    <property type="match status" value="1"/>
</dbReference>
<evidence type="ECO:0000259" key="12">
    <source>
        <dbReference type="Pfam" id="PF17801"/>
    </source>
</evidence>
<dbReference type="SUPFAM" id="SSF51011">
    <property type="entry name" value="Glycosyl hydrolase domain"/>
    <property type="match status" value="1"/>
</dbReference>
<feature type="signal peptide" evidence="11">
    <location>
        <begin position="1"/>
        <end position="19"/>
    </location>
</feature>
<comment type="caution">
    <text evidence="13">The sequence shown here is derived from an EMBL/GenBank/DDBJ whole genome shotgun (WGS) entry which is preliminary data.</text>
</comment>
<evidence type="ECO:0000256" key="4">
    <source>
        <dbReference type="ARBA" id="ARBA00009743"/>
    </source>
</evidence>
<evidence type="ECO:0000313" key="14">
    <source>
        <dbReference type="Proteomes" id="UP000799777"/>
    </source>
</evidence>
<organism evidence="13 14">
    <name type="scientific">Setomelanomma holmii</name>
    <dbReference type="NCBI Taxonomy" id="210430"/>
    <lineage>
        <taxon>Eukaryota</taxon>
        <taxon>Fungi</taxon>
        <taxon>Dikarya</taxon>
        <taxon>Ascomycota</taxon>
        <taxon>Pezizomycotina</taxon>
        <taxon>Dothideomycetes</taxon>
        <taxon>Pleosporomycetidae</taxon>
        <taxon>Pleosporales</taxon>
        <taxon>Pleosporineae</taxon>
        <taxon>Phaeosphaeriaceae</taxon>
        <taxon>Setomelanomma</taxon>
    </lineage>
</organism>
<evidence type="ECO:0000256" key="1">
    <source>
        <dbReference type="ARBA" id="ARBA00001255"/>
    </source>
</evidence>
<evidence type="ECO:0000256" key="10">
    <source>
        <dbReference type="RuleBase" id="RU361168"/>
    </source>
</evidence>
<dbReference type="InterPro" id="IPR002241">
    <property type="entry name" value="Glyco_hydro_27"/>
</dbReference>
<dbReference type="EMBL" id="ML978246">
    <property type="protein sequence ID" value="KAF2026287.1"/>
    <property type="molecule type" value="Genomic_DNA"/>
</dbReference>
<dbReference type="GO" id="GO:0005576">
    <property type="term" value="C:extracellular region"/>
    <property type="evidence" value="ECO:0007669"/>
    <property type="project" value="UniProtKB-SubCell"/>
</dbReference>
<keyword evidence="14" id="KW-1185">Reference proteome</keyword>
<gene>
    <name evidence="13" type="ORF">EK21DRAFT_74581</name>
</gene>
<keyword evidence="8" id="KW-0325">Glycoprotein</keyword>
<reference evidence="13" key="1">
    <citation type="journal article" date="2020" name="Stud. Mycol.">
        <title>101 Dothideomycetes genomes: a test case for predicting lifestyles and emergence of pathogens.</title>
        <authorList>
            <person name="Haridas S."/>
            <person name="Albert R."/>
            <person name="Binder M."/>
            <person name="Bloem J."/>
            <person name="Labutti K."/>
            <person name="Salamov A."/>
            <person name="Andreopoulos B."/>
            <person name="Baker S."/>
            <person name="Barry K."/>
            <person name="Bills G."/>
            <person name="Bluhm B."/>
            <person name="Cannon C."/>
            <person name="Castanera R."/>
            <person name="Culley D."/>
            <person name="Daum C."/>
            <person name="Ezra D."/>
            <person name="Gonzalez J."/>
            <person name="Henrissat B."/>
            <person name="Kuo A."/>
            <person name="Liang C."/>
            <person name="Lipzen A."/>
            <person name="Lutzoni F."/>
            <person name="Magnuson J."/>
            <person name="Mondo S."/>
            <person name="Nolan M."/>
            <person name="Ohm R."/>
            <person name="Pangilinan J."/>
            <person name="Park H.-J."/>
            <person name="Ramirez L."/>
            <person name="Alfaro M."/>
            <person name="Sun H."/>
            <person name="Tritt A."/>
            <person name="Yoshinaga Y."/>
            <person name="Zwiers L.-H."/>
            <person name="Turgeon B."/>
            <person name="Goodwin S."/>
            <person name="Spatafora J."/>
            <person name="Crous P."/>
            <person name="Grigoriev I."/>
        </authorList>
    </citation>
    <scope>NUCLEOTIDE SEQUENCE</scope>
    <source>
        <strain evidence="13">CBS 110217</strain>
    </source>
</reference>
<evidence type="ECO:0000256" key="9">
    <source>
        <dbReference type="ARBA" id="ARBA00023295"/>
    </source>
</evidence>
<dbReference type="InterPro" id="IPR017853">
    <property type="entry name" value="GH"/>
</dbReference>
<evidence type="ECO:0000313" key="13">
    <source>
        <dbReference type="EMBL" id="KAF2026287.1"/>
    </source>
</evidence>
<dbReference type="GO" id="GO:0005975">
    <property type="term" value="P:carbohydrate metabolic process"/>
    <property type="evidence" value="ECO:0007669"/>
    <property type="project" value="InterPro"/>
</dbReference>
<dbReference type="SUPFAM" id="SSF51445">
    <property type="entry name" value="(Trans)glycosidases"/>
    <property type="match status" value="1"/>
</dbReference>
<dbReference type="InterPro" id="IPR013780">
    <property type="entry name" value="Glyco_hydro_b"/>
</dbReference>
<comment type="subcellular location">
    <subcellularLocation>
        <location evidence="3">Secreted</location>
    </subcellularLocation>
</comment>
<evidence type="ECO:0000256" key="5">
    <source>
        <dbReference type="ARBA" id="ARBA00022525"/>
    </source>
</evidence>
<dbReference type="InterPro" id="IPR000111">
    <property type="entry name" value="Glyco_hydro_27/36_CS"/>
</dbReference>
<dbReference type="InterPro" id="IPR041233">
    <property type="entry name" value="Melibiase_C"/>
</dbReference>
<name>A0A9P4H3E7_9PLEO</name>
<dbReference type="Gene3D" id="2.60.40.1180">
    <property type="entry name" value="Golgi alpha-mannosidase II"/>
    <property type="match status" value="1"/>
</dbReference>
<comment type="similarity">
    <text evidence="4 10">Belongs to the glycosyl hydrolase 27 family.</text>
</comment>
<keyword evidence="5" id="KW-0964">Secreted</keyword>
<keyword evidence="6 11" id="KW-0732">Signal</keyword>
<comment type="catalytic activity">
    <reaction evidence="1 10">
        <text>Hydrolysis of terminal, non-reducing alpha-D-galactose residues in alpha-D-galactosides, including galactose oligosaccharides, galactomannans and galactolipids.</text>
        <dbReference type="EC" id="3.2.1.22"/>
    </reaction>
</comment>
<dbReference type="AlphaFoldDB" id="A0A9P4H3E7"/>
<evidence type="ECO:0000256" key="6">
    <source>
        <dbReference type="ARBA" id="ARBA00022729"/>
    </source>
</evidence>
<keyword evidence="10" id="KW-1015">Disulfide bond</keyword>
<dbReference type="PRINTS" id="PR00740">
    <property type="entry name" value="GLHYDRLASE27"/>
</dbReference>
<dbReference type="PROSITE" id="PS00512">
    <property type="entry name" value="ALPHA_GALACTOSIDASE"/>
    <property type="match status" value="1"/>
</dbReference>
<dbReference type="PANTHER" id="PTHR11452:SF61">
    <property type="entry name" value="ALPHA-GALACTOSIDASE B-RELATED"/>
    <property type="match status" value="1"/>
</dbReference>
<dbReference type="InterPro" id="IPR013785">
    <property type="entry name" value="Aldolase_TIM"/>
</dbReference>
<evidence type="ECO:0000256" key="3">
    <source>
        <dbReference type="ARBA" id="ARBA00004613"/>
    </source>
</evidence>
<feature type="chain" id="PRO_5040327416" description="Alpha-galactosidase" evidence="11">
    <location>
        <begin position="20"/>
        <end position="476"/>
    </location>
</feature>
<evidence type="ECO:0000256" key="11">
    <source>
        <dbReference type="SAM" id="SignalP"/>
    </source>
</evidence>
<dbReference type="EC" id="3.2.1.22" evidence="10"/>
<comment type="function">
    <text evidence="2">Hydrolyzes a variety of simple alpha-D-galactoside as well as more complex molecules such as oligosaccharides and polysaccharides.</text>
</comment>
<dbReference type="Pfam" id="PF17801">
    <property type="entry name" value="Melibiase_C"/>
    <property type="match status" value="1"/>
</dbReference>
<keyword evidence="9 10" id="KW-0326">Glycosidase</keyword>
<proteinExistence type="inferred from homology"/>
<dbReference type="OrthoDB" id="5795902at2759"/>
<evidence type="ECO:0000256" key="2">
    <source>
        <dbReference type="ARBA" id="ARBA00003969"/>
    </source>
</evidence>
<dbReference type="Proteomes" id="UP000799777">
    <property type="component" value="Unassembled WGS sequence"/>
</dbReference>
<sequence>MVTTRSALLVLALLRPSFGLVSRDGHTGRLPAMGWNSWNEYECAINETVFLMVGELLGSLGLKDLGYNYVNIDDCWSDKDKKRDNVTGKILPDYTKFPEGIKHTADEIHKLGLKLGIYSDAGSLTCGGFAGSLGHEELDAKTFAEWGIDYLKYDNCNVPDTSDDDYRWWPENWLGGPPAEDQTLGGDGEAKPVPAPAGYDWTTSKSFDRYKIMSDALLASNRTIEYSQCAWGHAHIEEWGNSIGHSWRMWGDIYPVWAGKVQWSWGLMPILNHASFFYNSSNFWGHADWDMLEVGNGNLTIEENRSHFALWAALKSPLIIGTPLDGIKPEILGILSNKDLIAFNQDPIFGAPAKPYKWGINPDLTWNQTHPAEYWSGKSSKGVHVFALNTLDTTQKKTIEFAEVPGLDAKTTYVVHDSWTGKKQGVFKKKYEARVKRHDTMAIRIVKEDGMFATSLHAELWGLVIIVLNAFADVCR</sequence>
<keyword evidence="7 10" id="KW-0378">Hydrolase</keyword>
<accession>A0A9P4H3E7</accession>
<dbReference type="PANTHER" id="PTHR11452">
    <property type="entry name" value="ALPHA-GALACTOSIDASE/ALPHA-N-ACETYLGALACTOSAMINIDASE"/>
    <property type="match status" value="1"/>
</dbReference>
<evidence type="ECO:0000256" key="7">
    <source>
        <dbReference type="ARBA" id="ARBA00022801"/>
    </source>
</evidence>